<feature type="non-terminal residue" evidence="2">
    <location>
        <position position="1"/>
    </location>
</feature>
<dbReference type="AlphaFoldDB" id="A0A6J4LVJ1"/>
<reference evidence="2" key="1">
    <citation type="submission" date="2020-02" db="EMBL/GenBank/DDBJ databases">
        <authorList>
            <person name="Meier V. D."/>
        </authorList>
    </citation>
    <scope>NUCLEOTIDE SEQUENCE</scope>
    <source>
        <strain evidence="2">AVDCRST_MAG34</strain>
    </source>
</reference>
<organism evidence="2">
    <name type="scientific">uncultured Nocardioidaceae bacterium</name>
    <dbReference type="NCBI Taxonomy" id="253824"/>
    <lineage>
        <taxon>Bacteria</taxon>
        <taxon>Bacillati</taxon>
        <taxon>Actinomycetota</taxon>
        <taxon>Actinomycetes</taxon>
        <taxon>Propionibacteriales</taxon>
        <taxon>Nocardioidaceae</taxon>
        <taxon>environmental samples</taxon>
    </lineage>
</organism>
<gene>
    <name evidence="2" type="ORF">AVDCRST_MAG34-1026</name>
</gene>
<proteinExistence type="predicted"/>
<accession>A0A6J4LVJ1</accession>
<evidence type="ECO:0000256" key="1">
    <source>
        <dbReference type="SAM" id="MobiDB-lite"/>
    </source>
</evidence>
<feature type="compositionally biased region" description="Low complexity" evidence="1">
    <location>
        <begin position="24"/>
        <end position="50"/>
    </location>
</feature>
<evidence type="ECO:0000313" key="2">
    <source>
        <dbReference type="EMBL" id="CAA9342450.1"/>
    </source>
</evidence>
<protein>
    <submittedName>
        <fullName evidence="2">Uncharacterized protein</fullName>
    </submittedName>
</protein>
<dbReference type="EMBL" id="CADCUI010000020">
    <property type="protein sequence ID" value="CAA9342450.1"/>
    <property type="molecule type" value="Genomic_DNA"/>
</dbReference>
<feature type="region of interest" description="Disordered" evidence="1">
    <location>
        <begin position="1"/>
        <end position="64"/>
    </location>
</feature>
<sequence length="175" mass="17740">AERSSPVASATMTAPGRSSAVRFAPATAARTGSRSTPATTTPARASATRSPPMPQPRSRTDVAPVNEIRAARCAATSARVDCSRPSAVKYIRCASSPNLARAAARRVACAIAAAARSGATARRSSSPARIGSTSSACSATAEASVACPSAVRSQRNASRSTCRSLTCLALDLTEC</sequence>
<feature type="compositionally biased region" description="Polar residues" evidence="1">
    <location>
        <begin position="1"/>
        <end position="12"/>
    </location>
</feature>
<name>A0A6J4LVJ1_9ACTN</name>